<dbReference type="Proteomes" id="UP001596504">
    <property type="component" value="Unassembled WGS sequence"/>
</dbReference>
<evidence type="ECO:0000256" key="1">
    <source>
        <dbReference type="ARBA" id="ARBA00022801"/>
    </source>
</evidence>
<evidence type="ECO:0000313" key="3">
    <source>
        <dbReference type="EMBL" id="MFC7340570.1"/>
    </source>
</evidence>
<dbReference type="Gene3D" id="3.40.50.1820">
    <property type="entry name" value="alpha/beta hydrolase"/>
    <property type="match status" value="1"/>
</dbReference>
<comment type="caution">
    <text evidence="3">The sequence shown here is derived from an EMBL/GenBank/DDBJ whole genome shotgun (WGS) entry which is preliminary data.</text>
</comment>
<evidence type="ECO:0000313" key="4">
    <source>
        <dbReference type="Proteomes" id="UP001596504"/>
    </source>
</evidence>
<protein>
    <submittedName>
        <fullName evidence="3">Alpha/beta hydrolase fold domain-containing protein</fullName>
    </submittedName>
</protein>
<proteinExistence type="predicted"/>
<dbReference type="RefSeq" id="WP_380664493.1">
    <property type="nucleotide sequence ID" value="NZ_JBHTCJ010000001.1"/>
</dbReference>
<name>A0ABW2LFY0_9PSEU</name>
<dbReference type="PANTHER" id="PTHR48081:SF13">
    <property type="entry name" value="ALPHA_BETA HYDROLASE"/>
    <property type="match status" value="1"/>
</dbReference>
<dbReference type="InterPro" id="IPR049492">
    <property type="entry name" value="BD-FAE-like_dom"/>
</dbReference>
<keyword evidence="1 3" id="KW-0378">Hydrolase</keyword>
<accession>A0ABW2LFY0</accession>
<gene>
    <name evidence="3" type="ORF">ACFQRI_04035</name>
</gene>
<dbReference type="SUPFAM" id="SSF53474">
    <property type="entry name" value="alpha/beta-Hydrolases"/>
    <property type="match status" value="1"/>
</dbReference>
<organism evidence="3 4">
    <name type="scientific">Saccharopolyspora griseoalba</name>
    <dbReference type="NCBI Taxonomy" id="1431848"/>
    <lineage>
        <taxon>Bacteria</taxon>
        <taxon>Bacillati</taxon>
        <taxon>Actinomycetota</taxon>
        <taxon>Actinomycetes</taxon>
        <taxon>Pseudonocardiales</taxon>
        <taxon>Pseudonocardiaceae</taxon>
        <taxon>Saccharopolyspora</taxon>
    </lineage>
</organism>
<feature type="domain" description="BD-FAE-like" evidence="2">
    <location>
        <begin position="43"/>
        <end position="240"/>
    </location>
</feature>
<dbReference type="EMBL" id="JBHTCJ010000001">
    <property type="protein sequence ID" value="MFC7340570.1"/>
    <property type="molecule type" value="Genomic_DNA"/>
</dbReference>
<reference evidence="4" key="1">
    <citation type="journal article" date="2019" name="Int. J. Syst. Evol. Microbiol.">
        <title>The Global Catalogue of Microorganisms (GCM) 10K type strain sequencing project: providing services to taxonomists for standard genome sequencing and annotation.</title>
        <authorList>
            <consortium name="The Broad Institute Genomics Platform"/>
            <consortium name="The Broad Institute Genome Sequencing Center for Infectious Disease"/>
            <person name="Wu L."/>
            <person name="Ma J."/>
        </authorList>
    </citation>
    <scope>NUCLEOTIDE SEQUENCE [LARGE SCALE GENOMIC DNA]</scope>
    <source>
        <strain evidence="4">WLHS5</strain>
    </source>
</reference>
<sequence>MTAPGTPDPLTEPLPAAVAQASGRLIRAVPYADRPGFRPLLADVHLPSCRAPAPVLLFVHGGGWRLGSRTQFCPTWADWEPGAFARLVDAGFAVISVDYRLSAEAVFPAQLEDVTAALHWIRTRAADLGVDADRIVAWGESAGAHLAALLGLTASPSGSSGLRGVVAWYGPSDLDRMASRGDPASREAQLLGAPAAEAPELARAASTALRAHAQAPPFHLAHGTADEAVPAAQSELLAVALRTAGAEVELDLVADAGHLWRGVDGEPIFERAVDFARRCTAS</sequence>
<keyword evidence="4" id="KW-1185">Reference proteome</keyword>
<dbReference type="Pfam" id="PF20434">
    <property type="entry name" value="BD-FAE"/>
    <property type="match status" value="1"/>
</dbReference>
<dbReference type="GO" id="GO:0016787">
    <property type="term" value="F:hydrolase activity"/>
    <property type="evidence" value="ECO:0007669"/>
    <property type="project" value="UniProtKB-KW"/>
</dbReference>
<dbReference type="InterPro" id="IPR029058">
    <property type="entry name" value="AB_hydrolase_fold"/>
</dbReference>
<evidence type="ECO:0000259" key="2">
    <source>
        <dbReference type="Pfam" id="PF20434"/>
    </source>
</evidence>
<dbReference type="PANTHER" id="PTHR48081">
    <property type="entry name" value="AB HYDROLASE SUPERFAMILY PROTEIN C4A8.06C"/>
    <property type="match status" value="1"/>
</dbReference>
<dbReference type="InterPro" id="IPR050300">
    <property type="entry name" value="GDXG_lipolytic_enzyme"/>
</dbReference>